<gene>
    <name evidence="2" type="ORF">B0I18_107118</name>
</gene>
<evidence type="ECO:0000313" key="2">
    <source>
        <dbReference type="EMBL" id="PSK90708.1"/>
    </source>
</evidence>
<dbReference type="EMBL" id="PYGD01000007">
    <property type="protein sequence ID" value="PSK90708.1"/>
    <property type="molecule type" value="Genomic_DNA"/>
</dbReference>
<sequence>MKKYVFPVIIAAMAGAFSLAQAQQRKAQPTLQKAEPKKKIIHKGKAFLSDGKTGSGKISKKAFDSLIAYPLIAKDSLGREHKVIGYTFSYSERGLYEDSMGTPRIMADFYSTESEGGQLPAFWLQNIRERSKGGDTAYFDQVISKYTDTGKSFFYAEPIKLIITE</sequence>
<keyword evidence="1" id="KW-0732">Signal</keyword>
<accession>A0A2P8D0G1</accession>
<organism evidence="2 3">
    <name type="scientific">Taibaiella chishuiensis</name>
    <dbReference type="NCBI Taxonomy" id="1434707"/>
    <lineage>
        <taxon>Bacteria</taxon>
        <taxon>Pseudomonadati</taxon>
        <taxon>Bacteroidota</taxon>
        <taxon>Chitinophagia</taxon>
        <taxon>Chitinophagales</taxon>
        <taxon>Chitinophagaceae</taxon>
        <taxon>Taibaiella</taxon>
    </lineage>
</organism>
<protein>
    <submittedName>
        <fullName evidence="2">Uncharacterized protein</fullName>
    </submittedName>
</protein>
<dbReference type="Proteomes" id="UP000240572">
    <property type="component" value="Unassembled WGS sequence"/>
</dbReference>
<comment type="caution">
    <text evidence="2">The sequence shown here is derived from an EMBL/GenBank/DDBJ whole genome shotgun (WGS) entry which is preliminary data.</text>
</comment>
<proteinExistence type="predicted"/>
<reference evidence="2 3" key="1">
    <citation type="submission" date="2018-03" db="EMBL/GenBank/DDBJ databases">
        <title>Genomic Encyclopedia of Type Strains, Phase III (KMG-III): the genomes of soil and plant-associated and newly described type strains.</title>
        <authorList>
            <person name="Whitman W."/>
        </authorList>
    </citation>
    <scope>NUCLEOTIDE SEQUENCE [LARGE SCALE GENOMIC DNA]</scope>
    <source>
        <strain evidence="2 3">CGMCC 1.12700</strain>
    </source>
</reference>
<dbReference type="AlphaFoldDB" id="A0A2P8D0G1"/>
<feature type="signal peptide" evidence="1">
    <location>
        <begin position="1"/>
        <end position="22"/>
    </location>
</feature>
<keyword evidence="3" id="KW-1185">Reference proteome</keyword>
<evidence type="ECO:0000256" key="1">
    <source>
        <dbReference type="SAM" id="SignalP"/>
    </source>
</evidence>
<feature type="chain" id="PRO_5015183322" evidence="1">
    <location>
        <begin position="23"/>
        <end position="165"/>
    </location>
</feature>
<evidence type="ECO:0000313" key="3">
    <source>
        <dbReference type="Proteomes" id="UP000240572"/>
    </source>
</evidence>
<name>A0A2P8D0G1_9BACT</name>